<evidence type="ECO:0000313" key="3">
    <source>
        <dbReference type="Proteomes" id="UP001066276"/>
    </source>
</evidence>
<keyword evidence="3" id="KW-1185">Reference proteome</keyword>
<sequence>MLQPLLSNWASPGRASPHVEGDTFPLLTSPLSWLGVVLSPRPTAAHLCLWRRGRRSPPILGSRAASPPPRGNGPSPASAGYRSSSAGPQGRVSLRGPHAEPRRVSPLSPAAISPGFASPRDPRPIPDPGGVHQRLPTASLHRAQGKLDGADGAHVRSAMLVGPASA</sequence>
<organism evidence="2 3">
    <name type="scientific">Pleurodeles waltl</name>
    <name type="common">Iberian ribbed newt</name>
    <dbReference type="NCBI Taxonomy" id="8319"/>
    <lineage>
        <taxon>Eukaryota</taxon>
        <taxon>Metazoa</taxon>
        <taxon>Chordata</taxon>
        <taxon>Craniata</taxon>
        <taxon>Vertebrata</taxon>
        <taxon>Euteleostomi</taxon>
        <taxon>Amphibia</taxon>
        <taxon>Batrachia</taxon>
        <taxon>Caudata</taxon>
        <taxon>Salamandroidea</taxon>
        <taxon>Salamandridae</taxon>
        <taxon>Pleurodelinae</taxon>
        <taxon>Pleurodeles</taxon>
    </lineage>
</organism>
<dbReference type="Proteomes" id="UP001066276">
    <property type="component" value="Chromosome 3_1"/>
</dbReference>
<feature type="region of interest" description="Disordered" evidence="1">
    <location>
        <begin position="56"/>
        <end position="137"/>
    </location>
</feature>
<protein>
    <submittedName>
        <fullName evidence="2">Uncharacterized protein</fullName>
    </submittedName>
</protein>
<comment type="caution">
    <text evidence="2">The sequence shown here is derived from an EMBL/GenBank/DDBJ whole genome shotgun (WGS) entry which is preliminary data.</text>
</comment>
<reference evidence="2" key="1">
    <citation type="journal article" date="2022" name="bioRxiv">
        <title>Sequencing and chromosome-scale assembly of the giantPleurodeles waltlgenome.</title>
        <authorList>
            <person name="Brown T."/>
            <person name="Elewa A."/>
            <person name="Iarovenko S."/>
            <person name="Subramanian E."/>
            <person name="Araus A.J."/>
            <person name="Petzold A."/>
            <person name="Susuki M."/>
            <person name="Suzuki K.-i.T."/>
            <person name="Hayashi T."/>
            <person name="Toyoda A."/>
            <person name="Oliveira C."/>
            <person name="Osipova E."/>
            <person name="Leigh N.D."/>
            <person name="Simon A."/>
            <person name="Yun M.H."/>
        </authorList>
    </citation>
    <scope>NUCLEOTIDE SEQUENCE</scope>
    <source>
        <strain evidence="2">20211129_DDA</strain>
        <tissue evidence="2">Liver</tissue>
    </source>
</reference>
<evidence type="ECO:0000313" key="2">
    <source>
        <dbReference type="EMBL" id="KAJ1185393.1"/>
    </source>
</evidence>
<evidence type="ECO:0000256" key="1">
    <source>
        <dbReference type="SAM" id="MobiDB-lite"/>
    </source>
</evidence>
<proteinExistence type="predicted"/>
<gene>
    <name evidence="2" type="ORF">NDU88_002186</name>
</gene>
<dbReference type="EMBL" id="JANPWB010000005">
    <property type="protein sequence ID" value="KAJ1185393.1"/>
    <property type="molecule type" value="Genomic_DNA"/>
</dbReference>
<name>A0AAV7UCF6_PLEWA</name>
<accession>A0AAV7UCF6</accession>
<dbReference type="AlphaFoldDB" id="A0AAV7UCF6"/>